<keyword evidence="3" id="KW-1003">Cell membrane</keyword>
<feature type="transmembrane region" description="Helical" evidence="9">
    <location>
        <begin position="87"/>
        <end position="109"/>
    </location>
</feature>
<dbReference type="PANTHER" id="PTHR35011">
    <property type="entry name" value="2,3-DIKETO-L-GULONATE TRAP TRANSPORTER SMALL PERMEASE PROTEIN YIAM"/>
    <property type="match status" value="1"/>
</dbReference>
<comment type="similarity">
    <text evidence="8">Belongs to the TRAP transporter small permease family.</text>
</comment>
<keyword evidence="7 9" id="KW-0472">Membrane</keyword>
<keyword evidence="4" id="KW-0997">Cell inner membrane</keyword>
<evidence type="ECO:0000256" key="6">
    <source>
        <dbReference type="ARBA" id="ARBA00022989"/>
    </source>
</evidence>
<comment type="subcellular location">
    <subcellularLocation>
        <location evidence="1">Cell inner membrane</location>
        <topology evidence="1">Multi-pass membrane protein</topology>
    </subcellularLocation>
</comment>
<dbReference type="RefSeq" id="WP_209478764.1">
    <property type="nucleotide sequence ID" value="NZ_JAGGKK010000001.1"/>
</dbReference>
<feature type="domain" description="Tripartite ATP-independent periplasmic transporters DctQ component" evidence="10">
    <location>
        <begin position="26"/>
        <end position="156"/>
    </location>
</feature>
<feature type="transmembrane region" description="Helical" evidence="9">
    <location>
        <begin position="48"/>
        <end position="66"/>
    </location>
</feature>
<keyword evidence="2" id="KW-0813">Transport</keyword>
<reference evidence="11 12" key="1">
    <citation type="submission" date="2021-03" db="EMBL/GenBank/DDBJ databases">
        <title>Genomic Encyclopedia of Type Strains, Phase IV (KMG-IV): sequencing the most valuable type-strain genomes for metagenomic binning, comparative biology and taxonomic classification.</title>
        <authorList>
            <person name="Goeker M."/>
        </authorList>
    </citation>
    <scope>NUCLEOTIDE SEQUENCE [LARGE SCALE GENOMIC DNA]</scope>
    <source>
        <strain evidence="11 12">DSM 21085</strain>
    </source>
</reference>
<evidence type="ECO:0000256" key="7">
    <source>
        <dbReference type="ARBA" id="ARBA00023136"/>
    </source>
</evidence>
<evidence type="ECO:0000256" key="9">
    <source>
        <dbReference type="SAM" id="Phobius"/>
    </source>
</evidence>
<organism evidence="11 12">
    <name type="scientific">Virgibacillus litoralis</name>
    <dbReference type="NCBI Taxonomy" id="578221"/>
    <lineage>
        <taxon>Bacteria</taxon>
        <taxon>Bacillati</taxon>
        <taxon>Bacillota</taxon>
        <taxon>Bacilli</taxon>
        <taxon>Bacillales</taxon>
        <taxon>Bacillaceae</taxon>
        <taxon>Virgibacillus</taxon>
    </lineage>
</organism>
<protein>
    <submittedName>
        <fullName evidence="11">TRAP-type C4-dicarboxylate transport system permease small subunit</fullName>
    </submittedName>
</protein>
<evidence type="ECO:0000313" key="11">
    <source>
        <dbReference type="EMBL" id="MBP1947092.1"/>
    </source>
</evidence>
<dbReference type="EMBL" id="JAGGKK010000001">
    <property type="protein sequence ID" value="MBP1947092.1"/>
    <property type="molecule type" value="Genomic_DNA"/>
</dbReference>
<evidence type="ECO:0000256" key="2">
    <source>
        <dbReference type="ARBA" id="ARBA00022448"/>
    </source>
</evidence>
<evidence type="ECO:0000256" key="5">
    <source>
        <dbReference type="ARBA" id="ARBA00022692"/>
    </source>
</evidence>
<name>A0ABS4H851_9BACI</name>
<feature type="transmembrane region" description="Helical" evidence="9">
    <location>
        <begin position="129"/>
        <end position="155"/>
    </location>
</feature>
<feature type="transmembrane region" description="Helical" evidence="9">
    <location>
        <begin position="12"/>
        <end position="33"/>
    </location>
</feature>
<evidence type="ECO:0000313" key="12">
    <source>
        <dbReference type="Proteomes" id="UP001519328"/>
    </source>
</evidence>
<accession>A0ABS4H851</accession>
<sequence>MFKVTRLVEKRVLLPISIILFTFSGLLMFIEALQRSLFSKSFEWSSEISIYCMIWSILLMIAYAGKKGHHIRIELLFSKMNRSLKRVLFILVNIMSFLFSVVLTYSSYLTVYHAYKTQQLSQTTLQLPIWMLSSILIITGILLSIYYLEALLLALRGNKVSQK</sequence>
<keyword evidence="12" id="KW-1185">Reference proteome</keyword>
<keyword evidence="5 9" id="KW-0812">Transmembrane</keyword>
<evidence type="ECO:0000259" key="10">
    <source>
        <dbReference type="Pfam" id="PF04290"/>
    </source>
</evidence>
<evidence type="ECO:0000256" key="1">
    <source>
        <dbReference type="ARBA" id="ARBA00004429"/>
    </source>
</evidence>
<dbReference type="Proteomes" id="UP001519328">
    <property type="component" value="Unassembled WGS sequence"/>
</dbReference>
<proteinExistence type="inferred from homology"/>
<keyword evidence="6 9" id="KW-1133">Transmembrane helix</keyword>
<dbReference type="Pfam" id="PF04290">
    <property type="entry name" value="DctQ"/>
    <property type="match status" value="1"/>
</dbReference>
<dbReference type="InterPro" id="IPR007387">
    <property type="entry name" value="TRAP_DctQ"/>
</dbReference>
<comment type="caution">
    <text evidence="11">The sequence shown here is derived from an EMBL/GenBank/DDBJ whole genome shotgun (WGS) entry which is preliminary data.</text>
</comment>
<dbReference type="PANTHER" id="PTHR35011:SF2">
    <property type="entry name" value="2,3-DIKETO-L-GULONATE TRAP TRANSPORTER SMALL PERMEASE PROTEIN YIAM"/>
    <property type="match status" value="1"/>
</dbReference>
<evidence type="ECO:0000256" key="4">
    <source>
        <dbReference type="ARBA" id="ARBA00022519"/>
    </source>
</evidence>
<gene>
    <name evidence="11" type="ORF">J2Z82_000015</name>
</gene>
<evidence type="ECO:0000256" key="8">
    <source>
        <dbReference type="ARBA" id="ARBA00038436"/>
    </source>
</evidence>
<dbReference type="InterPro" id="IPR055348">
    <property type="entry name" value="DctQ"/>
</dbReference>
<evidence type="ECO:0000256" key="3">
    <source>
        <dbReference type="ARBA" id="ARBA00022475"/>
    </source>
</evidence>